<accession>A0ABS1UBE0</accession>
<dbReference type="Gene3D" id="2.60.130.10">
    <property type="entry name" value="Aromatic compound dioxygenase"/>
    <property type="match status" value="1"/>
</dbReference>
<dbReference type="PANTHER" id="PTHR33711">
    <property type="entry name" value="DIOXYGENASE, PUTATIVE (AFU_ORTHOLOGUE AFUA_2G02910)-RELATED"/>
    <property type="match status" value="1"/>
</dbReference>
<dbReference type="InterPro" id="IPR000627">
    <property type="entry name" value="Intradiol_dOase_C"/>
</dbReference>
<organism evidence="5 6">
    <name type="scientific">Belnapia arida</name>
    <dbReference type="NCBI Taxonomy" id="2804533"/>
    <lineage>
        <taxon>Bacteria</taxon>
        <taxon>Pseudomonadati</taxon>
        <taxon>Pseudomonadota</taxon>
        <taxon>Alphaproteobacteria</taxon>
        <taxon>Acetobacterales</taxon>
        <taxon>Roseomonadaceae</taxon>
        <taxon>Belnapia</taxon>
    </lineage>
</organism>
<sequence>MPVPTPRQTAGPFYPVDWEGDTDGDLVRVTGAAAVAQGVVTHLRGRVLDIRGAPVPGAVVEIWQCDALGRYRHPRDRQSRRDEGFQGHGRVVAGADGSYAFRTIRPVAYPGRTPHIHAAIAAPGRQPLVTQFYVEGEPLNERDGLFNALRDPLQRDAVMLRLEHADRTETGVLLANRDIVLG</sequence>
<feature type="domain" description="Intradiol ring-cleavage dioxygenases" evidence="4">
    <location>
        <begin position="43"/>
        <end position="71"/>
    </location>
</feature>
<keyword evidence="6" id="KW-1185">Reference proteome</keyword>
<dbReference type="SUPFAM" id="SSF49482">
    <property type="entry name" value="Aromatic compound dioxygenase"/>
    <property type="match status" value="1"/>
</dbReference>
<dbReference type="Pfam" id="PF00775">
    <property type="entry name" value="Dioxygenase_C"/>
    <property type="match status" value="1"/>
</dbReference>
<comment type="caution">
    <text evidence="5">The sequence shown here is derived from an EMBL/GenBank/DDBJ whole genome shotgun (WGS) entry which is preliminary data.</text>
</comment>
<proteinExistence type="inferred from homology"/>
<dbReference type="CDD" id="cd03459">
    <property type="entry name" value="3_4-PCD"/>
    <property type="match status" value="1"/>
</dbReference>
<comment type="similarity">
    <text evidence="1">Belongs to the intradiol ring-cleavage dioxygenase family.</text>
</comment>
<evidence type="ECO:0000256" key="3">
    <source>
        <dbReference type="ARBA" id="ARBA00023002"/>
    </source>
</evidence>
<dbReference type="PANTHER" id="PTHR33711:SF10">
    <property type="entry name" value="INTRADIOL RING-CLEAVAGE DIOXYGENASES DOMAIN-CONTAINING PROTEIN"/>
    <property type="match status" value="1"/>
</dbReference>
<keyword evidence="3" id="KW-0560">Oxidoreductase</keyword>
<evidence type="ECO:0000259" key="4">
    <source>
        <dbReference type="PROSITE" id="PS00083"/>
    </source>
</evidence>
<dbReference type="Proteomes" id="UP000660885">
    <property type="component" value="Unassembled WGS sequence"/>
</dbReference>
<reference evidence="5 6" key="1">
    <citation type="submission" date="2021-01" db="EMBL/GenBank/DDBJ databases">
        <title>Belnapia mucosa sp. nov. and Belnapia arida sp. nov., isolated from the Tabernas Desert (Almeria, Spain).</title>
        <authorList>
            <person name="Molina-Menor E."/>
            <person name="Vidal-Verdu A."/>
            <person name="Calonge A."/>
            <person name="Satari L."/>
            <person name="Pereto J."/>
            <person name="Porcar M."/>
        </authorList>
    </citation>
    <scope>NUCLEOTIDE SEQUENCE [LARGE SCALE GENOMIC DNA]</scope>
    <source>
        <strain evidence="5 6">T18</strain>
    </source>
</reference>
<dbReference type="InterPro" id="IPR015889">
    <property type="entry name" value="Intradiol_dOase_core"/>
</dbReference>
<gene>
    <name evidence="5" type="ORF">JMJ56_28875</name>
</gene>
<dbReference type="PROSITE" id="PS00083">
    <property type="entry name" value="INTRADIOL_DIOXYGENAS"/>
    <property type="match status" value="1"/>
</dbReference>
<dbReference type="RefSeq" id="WP_202835209.1">
    <property type="nucleotide sequence ID" value="NZ_JAETWB010000043.1"/>
</dbReference>
<evidence type="ECO:0000256" key="2">
    <source>
        <dbReference type="ARBA" id="ARBA00022964"/>
    </source>
</evidence>
<protein>
    <recommendedName>
        <fullName evidence="4">Intradiol ring-cleavage dioxygenases domain-containing protein</fullName>
    </recommendedName>
</protein>
<dbReference type="InterPro" id="IPR050770">
    <property type="entry name" value="Intradiol_RC_Dioxygenase"/>
</dbReference>
<evidence type="ECO:0000313" key="5">
    <source>
        <dbReference type="EMBL" id="MBL6081998.1"/>
    </source>
</evidence>
<evidence type="ECO:0000256" key="1">
    <source>
        <dbReference type="ARBA" id="ARBA00007825"/>
    </source>
</evidence>
<keyword evidence="2" id="KW-0223">Dioxygenase</keyword>
<dbReference type="InterPro" id="IPR039387">
    <property type="entry name" value="3_4-PCD"/>
</dbReference>
<evidence type="ECO:0000313" key="6">
    <source>
        <dbReference type="Proteomes" id="UP000660885"/>
    </source>
</evidence>
<name>A0ABS1UBE0_9PROT</name>
<dbReference type="EMBL" id="JAETWB010000043">
    <property type="protein sequence ID" value="MBL6081998.1"/>
    <property type="molecule type" value="Genomic_DNA"/>
</dbReference>